<proteinExistence type="inferred from homology"/>
<dbReference type="SUPFAM" id="SSF57840">
    <property type="entry name" value="Ribosomal protein L36"/>
    <property type="match status" value="1"/>
</dbReference>
<evidence type="ECO:0000256" key="4">
    <source>
        <dbReference type="HAMAP-Rule" id="MF_00251"/>
    </source>
</evidence>
<keyword evidence="2 4" id="KW-0689">Ribosomal protein</keyword>
<accession>A0ABS7PBU4</accession>
<dbReference type="Pfam" id="PF00444">
    <property type="entry name" value="Ribosomal_L36"/>
    <property type="match status" value="1"/>
</dbReference>
<evidence type="ECO:0000256" key="3">
    <source>
        <dbReference type="ARBA" id="ARBA00023274"/>
    </source>
</evidence>
<dbReference type="GO" id="GO:0005840">
    <property type="term" value="C:ribosome"/>
    <property type="evidence" value="ECO:0007669"/>
    <property type="project" value="UniProtKB-KW"/>
</dbReference>
<dbReference type="EMBL" id="JAHWXP010000002">
    <property type="protein sequence ID" value="MBY8336527.1"/>
    <property type="molecule type" value="Genomic_DNA"/>
</dbReference>
<sequence length="41" mass="5051">MKIRNSLKSLKNRHRDNRVIRRRGRTYVINKTNKRMKARQG</sequence>
<evidence type="ECO:0000313" key="6">
    <source>
        <dbReference type="Proteomes" id="UP000759298"/>
    </source>
</evidence>
<dbReference type="RefSeq" id="WP_010235965.1">
    <property type="nucleotide sequence ID" value="NZ_JAHWXP010000002.1"/>
</dbReference>
<gene>
    <name evidence="5" type="primary">ykgO</name>
    <name evidence="4" type="synonym">rpmJ</name>
    <name evidence="5" type="ORF">KYN89_05660</name>
</gene>
<dbReference type="NCBIfam" id="NF002021">
    <property type="entry name" value="PRK00831.1"/>
    <property type="match status" value="1"/>
</dbReference>
<keyword evidence="3 4" id="KW-0687">Ribonucleoprotein</keyword>
<dbReference type="PANTHER" id="PTHR47781">
    <property type="entry name" value="50S RIBOSOMAL PROTEIN L36 2"/>
    <property type="match status" value="1"/>
</dbReference>
<reference evidence="5 6" key="1">
    <citation type="submission" date="2021-07" db="EMBL/GenBank/DDBJ databases">
        <title>Alteriqipengyuania abyssalis NZ-12B nov, sp.nov isolated from deep sea sponge in pacific ocean.</title>
        <authorList>
            <person name="Tareen S."/>
            <person name="Wink J."/>
        </authorList>
    </citation>
    <scope>NUCLEOTIDE SEQUENCE [LARGE SCALE GENOMIC DNA]</scope>
    <source>
        <strain evidence="5 6">NZ-12B</strain>
    </source>
</reference>
<dbReference type="PANTHER" id="PTHR47781:SF1">
    <property type="entry name" value="LARGE RIBOSOMAL SUBUNIT PROTEIN BL36B"/>
    <property type="match status" value="1"/>
</dbReference>
<name>A0ABS7PBU4_9SPHN</name>
<evidence type="ECO:0000256" key="1">
    <source>
        <dbReference type="ARBA" id="ARBA00007645"/>
    </source>
</evidence>
<keyword evidence="6" id="KW-1185">Reference proteome</keyword>
<evidence type="ECO:0000313" key="5">
    <source>
        <dbReference type="EMBL" id="MBY8336527.1"/>
    </source>
</evidence>
<dbReference type="InterPro" id="IPR047621">
    <property type="entry name" value="Ribosomal_L36_bact"/>
</dbReference>
<dbReference type="InterPro" id="IPR035977">
    <property type="entry name" value="Ribosomal_bL36_sp"/>
</dbReference>
<comment type="caution">
    <text evidence="5">The sequence shown here is derived from an EMBL/GenBank/DDBJ whole genome shotgun (WGS) entry which is preliminary data.</text>
</comment>
<dbReference type="HAMAP" id="MF_00251">
    <property type="entry name" value="Ribosomal_bL36"/>
    <property type="match status" value="1"/>
</dbReference>
<comment type="similarity">
    <text evidence="1 4">Belongs to the bacterial ribosomal protein bL36 family.</text>
</comment>
<organism evidence="5 6">
    <name type="scientific">Alteriqipengyuania abyssalis</name>
    <dbReference type="NCBI Taxonomy" id="2860200"/>
    <lineage>
        <taxon>Bacteria</taxon>
        <taxon>Pseudomonadati</taxon>
        <taxon>Pseudomonadota</taxon>
        <taxon>Alphaproteobacteria</taxon>
        <taxon>Sphingomonadales</taxon>
        <taxon>Erythrobacteraceae</taxon>
        <taxon>Alteriqipengyuania</taxon>
    </lineage>
</organism>
<protein>
    <recommendedName>
        <fullName evidence="4">Large ribosomal subunit protein bL36</fullName>
    </recommendedName>
</protein>
<dbReference type="Proteomes" id="UP000759298">
    <property type="component" value="Unassembled WGS sequence"/>
</dbReference>
<dbReference type="InterPro" id="IPR000473">
    <property type="entry name" value="Ribosomal_bL36"/>
</dbReference>
<evidence type="ECO:0000256" key="2">
    <source>
        <dbReference type="ARBA" id="ARBA00022980"/>
    </source>
</evidence>